<dbReference type="RefSeq" id="WP_003001219.1">
    <property type="nucleotide sequence ID" value="NZ_UHFA01000002.1"/>
</dbReference>
<dbReference type="GO" id="GO:0008233">
    <property type="term" value="F:peptidase activity"/>
    <property type="evidence" value="ECO:0007669"/>
    <property type="project" value="InterPro"/>
</dbReference>
<evidence type="ECO:0000313" key="2">
    <source>
        <dbReference type="EMBL" id="SUN35793.1"/>
    </source>
</evidence>
<accession>A0A380JD57</accession>
<feature type="transmembrane region" description="Helical" evidence="1">
    <location>
        <begin position="68"/>
        <end position="92"/>
    </location>
</feature>
<dbReference type="AlphaFoldDB" id="A0A380JD57"/>
<dbReference type="Proteomes" id="UP000254082">
    <property type="component" value="Unassembled WGS sequence"/>
</dbReference>
<keyword evidence="1" id="KW-0812">Transmembrane</keyword>
<dbReference type="InterPro" id="IPR026898">
    <property type="entry name" value="PrsW"/>
</dbReference>
<name>A0A380JD57_STRDO</name>
<keyword evidence="1" id="KW-1133">Transmembrane helix</keyword>
<gene>
    <name evidence="2" type="ORF">NCTC11391_00832</name>
</gene>
<dbReference type="OrthoDB" id="9785431at2"/>
<keyword evidence="3" id="KW-1185">Reference proteome</keyword>
<feature type="transmembrane region" description="Helical" evidence="1">
    <location>
        <begin position="34"/>
        <end position="56"/>
    </location>
</feature>
<feature type="transmembrane region" description="Helical" evidence="1">
    <location>
        <begin position="141"/>
        <end position="162"/>
    </location>
</feature>
<dbReference type="Pfam" id="PF13367">
    <property type="entry name" value="PrsW-protease"/>
    <property type="match status" value="1"/>
</dbReference>
<evidence type="ECO:0000313" key="3">
    <source>
        <dbReference type="Proteomes" id="UP000254082"/>
    </source>
</evidence>
<evidence type="ECO:0000256" key="1">
    <source>
        <dbReference type="SAM" id="Phobius"/>
    </source>
</evidence>
<proteinExistence type="predicted"/>
<feature type="transmembrane region" description="Helical" evidence="1">
    <location>
        <begin position="182"/>
        <end position="202"/>
    </location>
</feature>
<feature type="transmembrane region" description="Helical" evidence="1">
    <location>
        <begin position="244"/>
        <end position="265"/>
    </location>
</feature>
<reference evidence="2 3" key="1">
    <citation type="submission" date="2018-06" db="EMBL/GenBank/DDBJ databases">
        <authorList>
            <consortium name="Pathogen Informatics"/>
            <person name="Doyle S."/>
        </authorList>
    </citation>
    <scope>NUCLEOTIDE SEQUENCE [LARGE SCALE GENOMIC DNA]</scope>
    <source>
        <strain evidence="3">NCTC 11391</strain>
    </source>
</reference>
<protein>
    <submittedName>
        <fullName evidence="2">Putative repair protein</fullName>
    </submittedName>
</protein>
<dbReference type="EMBL" id="UHFA01000002">
    <property type="protein sequence ID" value="SUN35793.1"/>
    <property type="molecule type" value="Genomic_DNA"/>
</dbReference>
<keyword evidence="1" id="KW-0472">Membrane</keyword>
<organism evidence="2 3">
    <name type="scientific">Streptococcus downei MFe28</name>
    <dbReference type="NCBI Taxonomy" id="764290"/>
    <lineage>
        <taxon>Bacteria</taxon>
        <taxon>Bacillati</taxon>
        <taxon>Bacillota</taxon>
        <taxon>Bacilli</taxon>
        <taxon>Lactobacillales</taxon>
        <taxon>Streptococcaceae</taxon>
        <taxon>Streptococcus</taxon>
    </lineage>
</organism>
<sequence length="275" mass="30685">MFRKLTLYIFLFLSAIGLTHDTQSYTSGALSGSAYSIIGLSTLIALCYIVPSLFLINHLGKKWQVRPLVLVFALIGGLFITGWIAGYANTFSHEWVTAHLSSKNFFYRFEDAIMAPLVEEPLKLAAFLFAIYMVPTKSYKGLLLVAITTGIGFQISEDFSYILSDLADGFSYTISGILGRSIGAVSSHWLYTSFLAMGLVLIWHSCQKAINQKYCLIGFLYACGAFATHFAWNSPLRNLESNFPWASGLLISINLFFFIMLYQLLSKLDEENSNS</sequence>
<feature type="transmembrane region" description="Helical" evidence="1">
    <location>
        <begin position="112"/>
        <end position="134"/>
    </location>
</feature>
<feature type="transmembrane region" description="Helical" evidence="1">
    <location>
        <begin position="214"/>
        <end position="232"/>
    </location>
</feature>